<evidence type="ECO:0000256" key="3">
    <source>
        <dbReference type="SAM" id="MobiDB-lite"/>
    </source>
</evidence>
<dbReference type="EMBL" id="JAKJKU010000001">
    <property type="protein sequence ID" value="MCF6773033.1"/>
    <property type="molecule type" value="Genomic_DNA"/>
</dbReference>
<evidence type="ECO:0000313" key="6">
    <source>
        <dbReference type="Proteomes" id="UP001200604"/>
    </source>
</evidence>
<protein>
    <submittedName>
        <fullName evidence="5">Y4yA family PLP-dependent enzyme</fullName>
    </submittedName>
</protein>
<evidence type="ECO:0000256" key="1">
    <source>
        <dbReference type="ARBA" id="ARBA00001933"/>
    </source>
</evidence>
<name>A0ABS9HIY5_9CORY</name>
<dbReference type="InterPro" id="IPR029066">
    <property type="entry name" value="PLP-binding_barrel"/>
</dbReference>
<dbReference type="SUPFAM" id="SSF51419">
    <property type="entry name" value="PLP-binding barrel"/>
    <property type="match status" value="1"/>
</dbReference>
<comment type="cofactor">
    <cofactor evidence="1">
        <name>pyridoxal 5'-phosphate</name>
        <dbReference type="ChEBI" id="CHEBI:597326"/>
    </cofactor>
</comment>
<dbReference type="PANTHER" id="PTHR43727:SF2">
    <property type="entry name" value="GROUP IV DECARBOXYLASE"/>
    <property type="match status" value="1"/>
</dbReference>
<accession>A0ABS9HIY5</accession>
<dbReference type="RefSeq" id="WP_231725357.1">
    <property type="nucleotide sequence ID" value="NZ_JAKJKP010000001.1"/>
</dbReference>
<sequence length="503" mass="55933">MLESWEEEVIDDPHFLYFLRRLSGKPFHLLHPATFSKNLAAYIDVFDHHGVEGHVLFARKANKAQCWLHEVALSEQGCDVASGPELVGTLAEGIDPSRLTITGADKSETLFWLGIRHGCLFALDSLVELERVRKIASQSSRVARVLLRLRPDTQPNTRFGLSFSEWLSHESVAQRLTSSFSSEDPTENGCLSIEGVCFHLDGYDIDERVRAIRRAVDQIAELRRRGHSAVTVDIGGGFTVPYTGHDEWESFQSTISTGDYHAGRVPSGTYPYGNPLPTGSAMLSSIFDEVGPALRENSISVCIEPGRGLLAGAGDTVFSVQGVKDRVNSEIEPCLNSEPGGSVSLPDPYSLIVVDGLSMSLSEQWKGREFSPDPTLWPREPRQREQRSIGNTKTKSWRAAVGGASCMEYDMLTWRKVLFDRPAEVGDLLIYHNTAGYQMDKNESQFHQLPLPTRFVLEEVSKDGMLPDTVSESAPTSGRLGNSNWTDLWTLRIDRPLVERGWL</sequence>
<evidence type="ECO:0000313" key="5">
    <source>
        <dbReference type="EMBL" id="MCF6773033.1"/>
    </source>
</evidence>
<dbReference type="InterPro" id="IPR022644">
    <property type="entry name" value="De-COase2_N"/>
</dbReference>
<dbReference type="Pfam" id="PF02784">
    <property type="entry name" value="Orn_Arg_deC_N"/>
    <property type="match status" value="1"/>
</dbReference>
<organism evidence="5 6">
    <name type="scientific">Corynebacterium parakroppenstedtii</name>
    <dbReference type="NCBI Taxonomy" id="2828363"/>
    <lineage>
        <taxon>Bacteria</taxon>
        <taxon>Bacillati</taxon>
        <taxon>Actinomycetota</taxon>
        <taxon>Actinomycetes</taxon>
        <taxon>Mycobacteriales</taxon>
        <taxon>Corynebacteriaceae</taxon>
        <taxon>Corynebacterium</taxon>
    </lineage>
</organism>
<evidence type="ECO:0000256" key="2">
    <source>
        <dbReference type="ARBA" id="ARBA00022898"/>
    </source>
</evidence>
<evidence type="ECO:0000259" key="4">
    <source>
        <dbReference type="Pfam" id="PF02784"/>
    </source>
</evidence>
<reference evidence="5 6" key="1">
    <citation type="submission" date="2022-01" db="EMBL/GenBank/DDBJ databases">
        <title>Identification and Characterization of Corynebacterium sp.</title>
        <authorList>
            <person name="Luo Q."/>
            <person name="Qu P."/>
            <person name="Chen Q."/>
        </authorList>
    </citation>
    <scope>NUCLEOTIDE SEQUENCE [LARGE SCALE GENOMIC DNA]</scope>
    <source>
        <strain evidence="5 6">MC-12</strain>
    </source>
</reference>
<gene>
    <name evidence="5" type="ORF">L3H44_01175</name>
</gene>
<dbReference type="Gene3D" id="2.40.37.10">
    <property type="entry name" value="Lyase, Ornithine Decarboxylase, Chain A, domain 1"/>
    <property type="match status" value="1"/>
</dbReference>
<feature type="domain" description="Orn/DAP/Arg decarboxylase 2 N-terminal" evidence="4">
    <location>
        <begin position="52"/>
        <end position="254"/>
    </location>
</feature>
<keyword evidence="6" id="KW-1185">Reference proteome</keyword>
<dbReference type="SUPFAM" id="SSF50621">
    <property type="entry name" value="Alanine racemase C-terminal domain-like"/>
    <property type="match status" value="1"/>
</dbReference>
<proteinExistence type="predicted"/>
<dbReference type="PANTHER" id="PTHR43727">
    <property type="entry name" value="DIAMINOPIMELATE DECARBOXYLASE"/>
    <property type="match status" value="1"/>
</dbReference>
<dbReference type="Proteomes" id="UP001200604">
    <property type="component" value="Unassembled WGS sequence"/>
</dbReference>
<dbReference type="Gene3D" id="3.20.20.10">
    <property type="entry name" value="Alanine racemase"/>
    <property type="match status" value="1"/>
</dbReference>
<dbReference type="InterPro" id="IPR009006">
    <property type="entry name" value="Ala_racemase/Decarboxylase_C"/>
</dbReference>
<keyword evidence="2" id="KW-0663">Pyridoxal phosphate</keyword>
<comment type="caution">
    <text evidence="5">The sequence shown here is derived from an EMBL/GenBank/DDBJ whole genome shotgun (WGS) entry which is preliminary data.</text>
</comment>
<feature type="region of interest" description="Disordered" evidence="3">
    <location>
        <begin position="370"/>
        <end position="394"/>
    </location>
</feature>